<protein>
    <submittedName>
        <fullName evidence="2">Tight junction protein ZO-1-like</fullName>
    </submittedName>
</protein>
<name>A0AAV4FS28_9GAST</name>
<gene>
    <name evidence="2" type="ORF">ElyMa_002191400</name>
</gene>
<keyword evidence="3" id="KW-1185">Reference proteome</keyword>
<organism evidence="2 3">
    <name type="scientific">Elysia marginata</name>
    <dbReference type="NCBI Taxonomy" id="1093978"/>
    <lineage>
        <taxon>Eukaryota</taxon>
        <taxon>Metazoa</taxon>
        <taxon>Spiralia</taxon>
        <taxon>Lophotrochozoa</taxon>
        <taxon>Mollusca</taxon>
        <taxon>Gastropoda</taxon>
        <taxon>Heterobranchia</taxon>
        <taxon>Euthyneura</taxon>
        <taxon>Panpulmonata</taxon>
        <taxon>Sacoglossa</taxon>
        <taxon>Placobranchoidea</taxon>
        <taxon>Plakobranchidae</taxon>
        <taxon>Elysia</taxon>
    </lineage>
</organism>
<reference evidence="2 3" key="1">
    <citation type="journal article" date="2021" name="Elife">
        <title>Chloroplast acquisition without the gene transfer in kleptoplastic sea slugs, Plakobranchus ocellatus.</title>
        <authorList>
            <person name="Maeda T."/>
            <person name="Takahashi S."/>
            <person name="Yoshida T."/>
            <person name="Shimamura S."/>
            <person name="Takaki Y."/>
            <person name="Nagai Y."/>
            <person name="Toyoda A."/>
            <person name="Suzuki Y."/>
            <person name="Arimoto A."/>
            <person name="Ishii H."/>
            <person name="Satoh N."/>
            <person name="Nishiyama T."/>
            <person name="Hasebe M."/>
            <person name="Maruyama T."/>
            <person name="Minagawa J."/>
            <person name="Obokata J."/>
            <person name="Shigenobu S."/>
        </authorList>
    </citation>
    <scope>NUCLEOTIDE SEQUENCE [LARGE SCALE GENOMIC DNA]</scope>
</reference>
<evidence type="ECO:0000256" key="1">
    <source>
        <dbReference type="SAM" id="MobiDB-lite"/>
    </source>
</evidence>
<feature type="compositionally biased region" description="Polar residues" evidence="1">
    <location>
        <begin position="70"/>
        <end position="81"/>
    </location>
</feature>
<accession>A0AAV4FS28</accession>
<proteinExistence type="predicted"/>
<feature type="region of interest" description="Disordered" evidence="1">
    <location>
        <begin position="1"/>
        <end position="27"/>
    </location>
</feature>
<dbReference type="AlphaFoldDB" id="A0AAV4FS28"/>
<dbReference type="EMBL" id="BMAT01004548">
    <property type="protein sequence ID" value="GFR75570.1"/>
    <property type="molecule type" value="Genomic_DNA"/>
</dbReference>
<dbReference type="Proteomes" id="UP000762676">
    <property type="component" value="Unassembled WGS sequence"/>
</dbReference>
<evidence type="ECO:0000313" key="3">
    <source>
        <dbReference type="Proteomes" id="UP000762676"/>
    </source>
</evidence>
<sequence>MVLKDKKNNNNNAAGGGGEENPPTQALQLGFELALKERDAVLRDNAKAQEERDQALRELEALRAEMGRSGQKQTESGSLSRGTGKKLKEKPTIVESEQAYEEVSQE</sequence>
<feature type="region of interest" description="Disordered" evidence="1">
    <location>
        <begin position="61"/>
        <end position="106"/>
    </location>
</feature>
<comment type="caution">
    <text evidence="2">The sequence shown here is derived from an EMBL/GenBank/DDBJ whole genome shotgun (WGS) entry which is preliminary data.</text>
</comment>
<evidence type="ECO:0000313" key="2">
    <source>
        <dbReference type="EMBL" id="GFR75570.1"/>
    </source>
</evidence>